<sequence>MDTKFLPYDVYSRHKRMAELINARGTILDVGGSLKELRHFVTHPITTVDVIGGDVIYQGNNLPFKDNSFDIVVSLDTIEHVPLKNRLQFIAESLRVSKKQVIIAAPMGTLAHQQVERDLAKLHPEDRYLQEHIKYGLPTLADIKTWVKDLPQHELSFADDWRLAALMFKLHRFEINQPQLNRLIYYGKLLINWLTNTLIFPFTKNVAYTQTVNRWFLKFSL</sequence>
<name>A0A1G1VMV8_9BACT</name>
<dbReference type="EMBL" id="MHCH01000039">
    <property type="protein sequence ID" value="OGY16728.1"/>
    <property type="molecule type" value="Genomic_DNA"/>
</dbReference>
<dbReference type="SUPFAM" id="SSF53335">
    <property type="entry name" value="S-adenosyl-L-methionine-dependent methyltransferases"/>
    <property type="match status" value="1"/>
</dbReference>
<dbReference type="GO" id="GO:0008757">
    <property type="term" value="F:S-adenosylmethionine-dependent methyltransferase activity"/>
    <property type="evidence" value="ECO:0007669"/>
    <property type="project" value="InterPro"/>
</dbReference>
<dbReference type="Proteomes" id="UP000177324">
    <property type="component" value="Unassembled WGS sequence"/>
</dbReference>
<dbReference type="InterPro" id="IPR013216">
    <property type="entry name" value="Methyltransf_11"/>
</dbReference>
<proteinExistence type="predicted"/>
<organism evidence="2 3">
    <name type="scientific">Candidatus Chisholmbacteria bacterium RIFCSPHIGHO2_01_FULL_48_12</name>
    <dbReference type="NCBI Taxonomy" id="1797589"/>
    <lineage>
        <taxon>Bacteria</taxon>
        <taxon>Candidatus Chisholmiibacteriota</taxon>
    </lineage>
</organism>
<dbReference type="InterPro" id="IPR029063">
    <property type="entry name" value="SAM-dependent_MTases_sf"/>
</dbReference>
<dbReference type="AlphaFoldDB" id="A0A1G1VMV8"/>
<evidence type="ECO:0000313" key="2">
    <source>
        <dbReference type="EMBL" id="OGY16728.1"/>
    </source>
</evidence>
<dbReference type="Pfam" id="PF08241">
    <property type="entry name" value="Methyltransf_11"/>
    <property type="match status" value="1"/>
</dbReference>
<protein>
    <recommendedName>
        <fullName evidence="1">Methyltransferase type 11 domain-containing protein</fullName>
    </recommendedName>
</protein>
<gene>
    <name evidence="2" type="ORF">A2784_04555</name>
</gene>
<evidence type="ECO:0000313" key="3">
    <source>
        <dbReference type="Proteomes" id="UP000177324"/>
    </source>
</evidence>
<accession>A0A1G1VMV8</accession>
<feature type="domain" description="Methyltransferase type 11" evidence="1">
    <location>
        <begin position="59"/>
        <end position="102"/>
    </location>
</feature>
<comment type="caution">
    <text evidence="2">The sequence shown here is derived from an EMBL/GenBank/DDBJ whole genome shotgun (WGS) entry which is preliminary data.</text>
</comment>
<evidence type="ECO:0000259" key="1">
    <source>
        <dbReference type="Pfam" id="PF08241"/>
    </source>
</evidence>
<reference evidence="2 3" key="1">
    <citation type="journal article" date="2016" name="Nat. Commun.">
        <title>Thousands of microbial genomes shed light on interconnected biogeochemical processes in an aquifer system.</title>
        <authorList>
            <person name="Anantharaman K."/>
            <person name="Brown C.T."/>
            <person name="Hug L.A."/>
            <person name="Sharon I."/>
            <person name="Castelle C.J."/>
            <person name="Probst A.J."/>
            <person name="Thomas B.C."/>
            <person name="Singh A."/>
            <person name="Wilkins M.J."/>
            <person name="Karaoz U."/>
            <person name="Brodie E.L."/>
            <person name="Williams K.H."/>
            <person name="Hubbard S.S."/>
            <person name="Banfield J.F."/>
        </authorList>
    </citation>
    <scope>NUCLEOTIDE SEQUENCE [LARGE SCALE GENOMIC DNA]</scope>
</reference>
<dbReference type="Gene3D" id="3.40.50.150">
    <property type="entry name" value="Vaccinia Virus protein VP39"/>
    <property type="match status" value="1"/>
</dbReference>
<dbReference type="STRING" id="1797589.A2784_04555"/>